<name>M7XFV8_9BACT</name>
<dbReference type="eggNOG" id="COG0664">
    <property type="taxonomic scope" value="Bacteria"/>
</dbReference>
<evidence type="ECO:0000313" key="3">
    <source>
        <dbReference type="Proteomes" id="UP000010953"/>
    </source>
</evidence>
<dbReference type="STRING" id="1239962.C943_04623"/>
<reference evidence="2" key="1">
    <citation type="submission" date="2013-01" db="EMBL/GenBank/DDBJ databases">
        <title>Genome assembly of Mariniradius saccharolyticus AK6.</title>
        <authorList>
            <person name="Vaidya B."/>
            <person name="Khatri I."/>
            <person name="Tanuku N.R.S."/>
            <person name="Subramanian S."/>
            <person name="Pinnaka A."/>
        </authorList>
    </citation>
    <scope>NUCLEOTIDE SEQUENCE [LARGE SCALE GENOMIC DNA]</scope>
    <source>
        <strain evidence="2">AK6</strain>
    </source>
</reference>
<dbReference type="Proteomes" id="UP000010953">
    <property type="component" value="Unassembled WGS sequence"/>
</dbReference>
<keyword evidence="3" id="KW-1185">Reference proteome</keyword>
<dbReference type="CDD" id="cd00038">
    <property type="entry name" value="CAP_ED"/>
    <property type="match status" value="1"/>
</dbReference>
<proteinExistence type="predicted"/>
<dbReference type="AlphaFoldDB" id="M7XFV8"/>
<organism evidence="2 3">
    <name type="scientific">Mariniradius saccharolyticus AK6</name>
    <dbReference type="NCBI Taxonomy" id="1239962"/>
    <lineage>
        <taxon>Bacteria</taxon>
        <taxon>Pseudomonadati</taxon>
        <taxon>Bacteroidota</taxon>
        <taxon>Cytophagia</taxon>
        <taxon>Cytophagales</taxon>
        <taxon>Cyclobacteriaceae</taxon>
        <taxon>Mariniradius</taxon>
    </lineage>
</organism>
<dbReference type="InterPro" id="IPR014710">
    <property type="entry name" value="RmlC-like_jellyroll"/>
</dbReference>
<dbReference type="InterPro" id="IPR018490">
    <property type="entry name" value="cNMP-bd_dom_sf"/>
</dbReference>
<comment type="caution">
    <text evidence="2">The sequence shown here is derived from an EMBL/GenBank/DDBJ whole genome shotgun (WGS) entry which is preliminary data.</text>
</comment>
<evidence type="ECO:0000313" key="2">
    <source>
        <dbReference type="EMBL" id="EMS33744.1"/>
    </source>
</evidence>
<dbReference type="SUPFAM" id="SSF51206">
    <property type="entry name" value="cAMP-binding domain-like"/>
    <property type="match status" value="1"/>
</dbReference>
<dbReference type="OrthoDB" id="667553at2"/>
<dbReference type="EMBL" id="AMZY02000009">
    <property type="protein sequence ID" value="EMS33744.1"/>
    <property type="molecule type" value="Genomic_DNA"/>
</dbReference>
<dbReference type="Pfam" id="PF00027">
    <property type="entry name" value="cNMP_binding"/>
    <property type="match status" value="1"/>
</dbReference>
<feature type="domain" description="Cyclic nucleotide-binding" evidence="1">
    <location>
        <begin position="10"/>
        <end position="111"/>
    </location>
</feature>
<dbReference type="InterPro" id="IPR000595">
    <property type="entry name" value="cNMP-bd_dom"/>
</dbReference>
<sequence>MEAFRDAILQMIKASKEELAVFLDLCHLKTFSKNEIALQPGTIPQEVLFIKSGLIRVIITDRDGNEHTIHFAMENQFITDYSSFILQQPALYSMQALETTEVVVLPRKAIEWGYKNLHEGEKMGRLVAEFYFIYQDNRIKNIYSRSPKERYEAITEVFPNIHQRVPQHMIASYLGITPVHLSRLKKSER</sequence>
<dbReference type="InParanoid" id="M7XFV8"/>
<dbReference type="Gene3D" id="2.60.120.10">
    <property type="entry name" value="Jelly Rolls"/>
    <property type="match status" value="1"/>
</dbReference>
<accession>M7XFV8</accession>
<protein>
    <submittedName>
        <fullName evidence="2">cAMP-binding protein</fullName>
    </submittedName>
</protein>
<dbReference type="PROSITE" id="PS50042">
    <property type="entry name" value="CNMP_BINDING_3"/>
    <property type="match status" value="1"/>
</dbReference>
<evidence type="ECO:0000259" key="1">
    <source>
        <dbReference type="PROSITE" id="PS50042"/>
    </source>
</evidence>
<gene>
    <name evidence="2" type="ORF">C943_04623</name>
</gene>